<dbReference type="GO" id="GO:0005737">
    <property type="term" value="C:cytoplasm"/>
    <property type="evidence" value="ECO:0007669"/>
    <property type="project" value="UniProtKB-SubCell"/>
</dbReference>
<gene>
    <name evidence="5" type="ORF">Cni_G09577</name>
</gene>
<dbReference type="PANTHER" id="PTHR22999:SF23">
    <property type="entry name" value="SORTING NEXIN-16"/>
    <property type="match status" value="1"/>
</dbReference>
<sequence>METVQDLLEEAKIRTVCWAIGVFAITYFLSHTSKSMLTNVPMSILILVAFRFLSYEVELRWRVRPVPKQTYLSHLEKKQLRPEDSRLSAVVPSSKWRRKIDSPLIEAAIQEFIDKIMQDFVIDLWYSSITPDKEAPELIRSLVLDVLGEISGRIKEINLVDLLTRDLVDLIGKQLDLYRKNQSEIGVNVMATLSSEERDARLKHHLMASQELHPALFSPESEYKVLQRIVGGVLSIVLKQEGQCPLVHCFSRELLTCLVVQPVMKFASPGYINEIIEHMFLNNEDSSDMEAKSEMAYKDSGQNTQSDLWESMKTISNQSSCLEEDTVHHILPRPAEWAMVLEAATKRRTEVLAPENLENMWTKGRNYKKRNVKVGSSLEAVKTTPGCIISTVQACNGWKEPMTNMSDNKIGMDEN</sequence>
<evidence type="ECO:0000313" key="5">
    <source>
        <dbReference type="EMBL" id="WOL00864.1"/>
    </source>
</evidence>
<reference evidence="5 6" key="1">
    <citation type="submission" date="2023-10" db="EMBL/GenBank/DDBJ databases">
        <title>Chromosome-scale genome assembly provides insights into flower coloration mechanisms of Canna indica.</title>
        <authorList>
            <person name="Li C."/>
        </authorList>
    </citation>
    <scope>NUCLEOTIDE SEQUENCE [LARGE SCALE GENOMIC DNA]</scope>
    <source>
        <tissue evidence="5">Flower</tissue>
    </source>
</reference>
<feature type="domain" description="PXA" evidence="4">
    <location>
        <begin position="102"/>
        <end position="284"/>
    </location>
</feature>
<organism evidence="5 6">
    <name type="scientific">Canna indica</name>
    <name type="common">Indian-shot</name>
    <dbReference type="NCBI Taxonomy" id="4628"/>
    <lineage>
        <taxon>Eukaryota</taxon>
        <taxon>Viridiplantae</taxon>
        <taxon>Streptophyta</taxon>
        <taxon>Embryophyta</taxon>
        <taxon>Tracheophyta</taxon>
        <taxon>Spermatophyta</taxon>
        <taxon>Magnoliopsida</taxon>
        <taxon>Liliopsida</taxon>
        <taxon>Zingiberales</taxon>
        <taxon>Cannaceae</taxon>
        <taxon>Canna</taxon>
    </lineage>
</organism>
<keyword evidence="6" id="KW-1185">Reference proteome</keyword>
<dbReference type="Proteomes" id="UP001327560">
    <property type="component" value="Chromosome 3"/>
</dbReference>
<dbReference type="PANTHER" id="PTHR22999">
    <property type="entry name" value="PX SERINE/THREONINE KINASE PXK"/>
    <property type="match status" value="1"/>
</dbReference>
<dbReference type="AlphaFoldDB" id="A0AAQ3K2K9"/>
<dbReference type="EMBL" id="CP136892">
    <property type="protein sequence ID" value="WOL00864.1"/>
    <property type="molecule type" value="Genomic_DNA"/>
</dbReference>
<accession>A0AAQ3K2K9</accession>
<keyword evidence="3" id="KW-1133">Transmembrane helix</keyword>
<dbReference type="SMART" id="SM00313">
    <property type="entry name" value="PXA"/>
    <property type="match status" value="1"/>
</dbReference>
<dbReference type="InterPro" id="IPR003114">
    <property type="entry name" value="Phox_assoc"/>
</dbReference>
<dbReference type="InterPro" id="IPR051837">
    <property type="entry name" value="SortingNexin/PXDomain-PKLike"/>
</dbReference>
<evidence type="ECO:0000256" key="2">
    <source>
        <dbReference type="ARBA" id="ARBA00022490"/>
    </source>
</evidence>
<feature type="transmembrane region" description="Helical" evidence="3">
    <location>
        <begin position="12"/>
        <end position="30"/>
    </location>
</feature>
<keyword evidence="2" id="KW-0963">Cytoplasm</keyword>
<keyword evidence="3" id="KW-0812">Transmembrane</keyword>
<evidence type="ECO:0000256" key="1">
    <source>
        <dbReference type="ARBA" id="ARBA00004496"/>
    </source>
</evidence>
<dbReference type="Pfam" id="PF02194">
    <property type="entry name" value="PXA"/>
    <property type="match status" value="1"/>
</dbReference>
<name>A0AAQ3K2K9_9LILI</name>
<evidence type="ECO:0000259" key="4">
    <source>
        <dbReference type="PROSITE" id="PS51207"/>
    </source>
</evidence>
<protein>
    <recommendedName>
        <fullName evidence="4">PXA domain-containing protein</fullName>
    </recommendedName>
</protein>
<evidence type="ECO:0000256" key="3">
    <source>
        <dbReference type="SAM" id="Phobius"/>
    </source>
</evidence>
<comment type="subcellular location">
    <subcellularLocation>
        <location evidence="1">Cytoplasm</location>
    </subcellularLocation>
</comment>
<dbReference type="PROSITE" id="PS51207">
    <property type="entry name" value="PXA"/>
    <property type="match status" value="1"/>
</dbReference>
<evidence type="ECO:0000313" key="6">
    <source>
        <dbReference type="Proteomes" id="UP001327560"/>
    </source>
</evidence>
<keyword evidence="3" id="KW-0472">Membrane</keyword>
<proteinExistence type="predicted"/>